<accession>A0A645E442</accession>
<dbReference type="AlphaFoldDB" id="A0A645E442"/>
<gene>
    <name evidence="1" type="ORF">SDC9_143694</name>
</gene>
<comment type="caution">
    <text evidence="1">The sequence shown here is derived from an EMBL/GenBank/DDBJ whole genome shotgun (WGS) entry which is preliminary data.</text>
</comment>
<dbReference type="EMBL" id="VSSQ01042903">
    <property type="protein sequence ID" value="MPM96530.1"/>
    <property type="molecule type" value="Genomic_DNA"/>
</dbReference>
<evidence type="ECO:0000313" key="1">
    <source>
        <dbReference type="EMBL" id="MPM96530.1"/>
    </source>
</evidence>
<protein>
    <submittedName>
        <fullName evidence="1">Uncharacterized protein</fullName>
    </submittedName>
</protein>
<organism evidence="1">
    <name type="scientific">bioreactor metagenome</name>
    <dbReference type="NCBI Taxonomy" id="1076179"/>
    <lineage>
        <taxon>unclassified sequences</taxon>
        <taxon>metagenomes</taxon>
        <taxon>ecological metagenomes</taxon>
    </lineage>
</organism>
<name>A0A645E442_9ZZZZ</name>
<proteinExistence type="predicted"/>
<sequence length="77" mass="7936">MGPVPSPSVGPTAWPSDDWAPRTLDDYGIAGQAVTDLAARIGWVGVARWYAASEAGAGSLAAARAELARRDIIDGRG</sequence>
<reference evidence="1" key="1">
    <citation type="submission" date="2019-08" db="EMBL/GenBank/DDBJ databases">
        <authorList>
            <person name="Kucharzyk K."/>
            <person name="Murdoch R.W."/>
            <person name="Higgins S."/>
            <person name="Loffler F."/>
        </authorList>
    </citation>
    <scope>NUCLEOTIDE SEQUENCE</scope>
</reference>